<evidence type="ECO:0000313" key="2">
    <source>
        <dbReference type="RefSeq" id="XP_065660554.1"/>
    </source>
</evidence>
<gene>
    <name evidence="2 3 4" type="primary">LOC136084482</name>
</gene>
<evidence type="ECO:0000313" key="4">
    <source>
        <dbReference type="RefSeq" id="XP_065660556.1"/>
    </source>
</evidence>
<keyword evidence="1" id="KW-1185">Reference proteome</keyword>
<dbReference type="Proteomes" id="UP001652625">
    <property type="component" value="Chromosome 09"/>
</dbReference>
<dbReference type="GeneID" id="136084482"/>
<dbReference type="RefSeq" id="XP_065660555.1">
    <property type="nucleotide sequence ID" value="XM_065804483.1"/>
</dbReference>
<accession>A0ABM4CFS7</accession>
<evidence type="ECO:0000313" key="3">
    <source>
        <dbReference type="RefSeq" id="XP_065660555.1"/>
    </source>
</evidence>
<dbReference type="RefSeq" id="XP_065660554.1">
    <property type="nucleotide sequence ID" value="XM_065804482.1"/>
</dbReference>
<reference evidence="2 3" key="1">
    <citation type="submission" date="2025-05" db="UniProtKB">
        <authorList>
            <consortium name="RefSeq"/>
        </authorList>
    </citation>
    <scope>IDENTIFICATION</scope>
</reference>
<protein>
    <submittedName>
        <fullName evidence="2 3">Uncharacterized protein LOC136084482</fullName>
    </submittedName>
</protein>
<evidence type="ECO:0000313" key="1">
    <source>
        <dbReference type="Proteomes" id="UP001652625"/>
    </source>
</evidence>
<dbReference type="RefSeq" id="XP_065660556.1">
    <property type="nucleotide sequence ID" value="XM_065804484.1"/>
</dbReference>
<proteinExistence type="predicted"/>
<organism evidence="1 3">
    <name type="scientific">Hydra vulgaris</name>
    <name type="common">Hydra</name>
    <name type="synonym">Hydra attenuata</name>
    <dbReference type="NCBI Taxonomy" id="6087"/>
    <lineage>
        <taxon>Eukaryota</taxon>
        <taxon>Metazoa</taxon>
        <taxon>Cnidaria</taxon>
        <taxon>Hydrozoa</taxon>
        <taxon>Hydroidolina</taxon>
        <taxon>Anthoathecata</taxon>
        <taxon>Aplanulata</taxon>
        <taxon>Hydridae</taxon>
        <taxon>Hydra</taxon>
    </lineage>
</organism>
<sequence>MVKQILAELDMQNNPSIGIEMDFAFLLLFFIIKVPSKNKSCASVAEVAEHFIQFYPVSTPMKVVIQSRIRKHPLVIALGTHCSVEQLFTVTECRAVPVNRCISYAVDILIKLNFLMNMEYAEQCSYILYFLQHTVLGYQDEKHLSRGASDLSLYLRQKLNQF</sequence>
<name>A0ABM4CFS7_HYDVU</name>